<feature type="compositionally biased region" description="Basic and acidic residues" evidence="1">
    <location>
        <begin position="77"/>
        <end position="92"/>
    </location>
</feature>
<proteinExistence type="predicted"/>
<dbReference type="AlphaFoldDB" id="A0A8J2QNK1"/>
<reference evidence="2" key="1">
    <citation type="submission" date="2021-09" db="EMBL/GenBank/DDBJ databases">
        <authorList>
            <person name="Martin H S."/>
        </authorList>
    </citation>
    <scope>NUCLEOTIDE SEQUENCE</scope>
</reference>
<keyword evidence="3" id="KW-1185">Reference proteome</keyword>
<organism evidence="2 3">
    <name type="scientific">Danaus chrysippus</name>
    <name type="common">African queen</name>
    <dbReference type="NCBI Taxonomy" id="151541"/>
    <lineage>
        <taxon>Eukaryota</taxon>
        <taxon>Metazoa</taxon>
        <taxon>Ecdysozoa</taxon>
        <taxon>Arthropoda</taxon>
        <taxon>Hexapoda</taxon>
        <taxon>Insecta</taxon>
        <taxon>Pterygota</taxon>
        <taxon>Neoptera</taxon>
        <taxon>Endopterygota</taxon>
        <taxon>Lepidoptera</taxon>
        <taxon>Glossata</taxon>
        <taxon>Ditrysia</taxon>
        <taxon>Papilionoidea</taxon>
        <taxon>Nymphalidae</taxon>
        <taxon>Danainae</taxon>
        <taxon>Danaini</taxon>
        <taxon>Danaina</taxon>
        <taxon>Danaus</taxon>
        <taxon>Anosia</taxon>
    </lineage>
</organism>
<protein>
    <submittedName>
        <fullName evidence="2">(African queen) hypothetical protein</fullName>
    </submittedName>
</protein>
<evidence type="ECO:0000256" key="1">
    <source>
        <dbReference type="SAM" id="MobiDB-lite"/>
    </source>
</evidence>
<dbReference type="Proteomes" id="UP000789524">
    <property type="component" value="Unassembled WGS sequence"/>
</dbReference>
<evidence type="ECO:0000313" key="2">
    <source>
        <dbReference type="EMBL" id="CAG9565950.1"/>
    </source>
</evidence>
<dbReference type="OrthoDB" id="7481937at2759"/>
<accession>A0A8J2QNK1</accession>
<dbReference type="EMBL" id="CAKASE010000055">
    <property type="protein sequence ID" value="CAG9565950.1"/>
    <property type="molecule type" value="Genomic_DNA"/>
</dbReference>
<comment type="caution">
    <text evidence="2">The sequence shown here is derived from an EMBL/GenBank/DDBJ whole genome shotgun (WGS) entry which is preliminary data.</text>
</comment>
<evidence type="ECO:0000313" key="3">
    <source>
        <dbReference type="Proteomes" id="UP000789524"/>
    </source>
</evidence>
<sequence length="126" mass="14667">MANYDLIDVTYKETCEEPEIEDNYVLDEYIDEYDKTVRWPSIAKLNKIEHKRIKDFFKVTPTKEKLNENIPKDEKIQTIKQSDSLETKETNNTKETSLAQTVLKEKNTESSASTEKAKTTVSIKDD</sequence>
<gene>
    <name evidence="2" type="ORF">DCHRY22_LOCUS6691</name>
</gene>
<name>A0A8J2QNK1_9NEOP</name>
<feature type="region of interest" description="Disordered" evidence="1">
    <location>
        <begin position="77"/>
        <end position="126"/>
    </location>
</feature>
<feature type="compositionally biased region" description="Basic and acidic residues" evidence="1">
    <location>
        <begin position="115"/>
        <end position="126"/>
    </location>
</feature>